<evidence type="ECO:0000256" key="16">
    <source>
        <dbReference type="ARBA" id="ARBA00036634"/>
    </source>
</evidence>
<dbReference type="AlphaFoldDB" id="A0A8C5AGC6"/>
<feature type="transmembrane region" description="Helical" evidence="18">
    <location>
        <begin position="228"/>
        <end position="245"/>
    </location>
</feature>
<dbReference type="GO" id="GO:0045211">
    <property type="term" value="C:postsynaptic membrane"/>
    <property type="evidence" value="ECO:0007669"/>
    <property type="project" value="UniProtKB-SubCell"/>
</dbReference>
<organism evidence="22 23">
    <name type="scientific">Gadus morhua</name>
    <name type="common">Atlantic cod</name>
    <dbReference type="NCBI Taxonomy" id="8049"/>
    <lineage>
        <taxon>Eukaryota</taxon>
        <taxon>Metazoa</taxon>
        <taxon>Chordata</taxon>
        <taxon>Craniata</taxon>
        <taxon>Vertebrata</taxon>
        <taxon>Euteleostomi</taxon>
        <taxon>Actinopterygii</taxon>
        <taxon>Neopterygii</taxon>
        <taxon>Teleostei</taxon>
        <taxon>Neoteleostei</taxon>
        <taxon>Acanthomorphata</taxon>
        <taxon>Zeiogadaria</taxon>
        <taxon>Gadariae</taxon>
        <taxon>Gadiformes</taxon>
        <taxon>Gadoidei</taxon>
        <taxon>Gadidae</taxon>
        <taxon>Gadus</taxon>
    </lineage>
</organism>
<proteinExistence type="inferred from homology"/>
<comment type="catalytic activity">
    <reaction evidence="14">
        <text>K(+)(in) = K(+)(out)</text>
        <dbReference type="Rhea" id="RHEA:29463"/>
        <dbReference type="ChEBI" id="CHEBI:29103"/>
    </reaction>
</comment>
<feature type="compositionally biased region" description="Basic and acidic residues" evidence="19">
    <location>
        <begin position="316"/>
        <end position="327"/>
    </location>
</feature>
<dbReference type="Pfam" id="PF02932">
    <property type="entry name" value="Neur_chan_memb"/>
    <property type="match status" value="1"/>
</dbReference>
<reference evidence="22" key="2">
    <citation type="submission" date="2025-09" db="UniProtKB">
        <authorList>
            <consortium name="Ensembl"/>
        </authorList>
    </citation>
    <scope>IDENTIFICATION</scope>
</reference>
<feature type="transmembrane region" description="Helical" evidence="18">
    <location>
        <begin position="257"/>
        <end position="280"/>
    </location>
</feature>
<dbReference type="InterPro" id="IPR036719">
    <property type="entry name" value="Neuro-gated_channel_TM_sf"/>
</dbReference>
<evidence type="ECO:0000256" key="11">
    <source>
        <dbReference type="ARBA" id="ARBA00023286"/>
    </source>
</evidence>
<feature type="transmembrane region" description="Helical" evidence="18">
    <location>
        <begin position="193"/>
        <end position="216"/>
    </location>
</feature>
<feature type="domain" description="Neurotransmitter-gated ion-channel ligand-binding" evidence="20">
    <location>
        <begin position="32"/>
        <end position="156"/>
    </location>
</feature>
<dbReference type="InterPro" id="IPR036734">
    <property type="entry name" value="Neur_chan_lig-bd_sf"/>
</dbReference>
<keyword evidence="7 18" id="KW-0406">Ion transport</keyword>
<dbReference type="GO" id="GO:0005230">
    <property type="term" value="F:extracellular ligand-gated monoatomic ion channel activity"/>
    <property type="evidence" value="ECO:0007669"/>
    <property type="project" value="InterPro"/>
</dbReference>
<dbReference type="InterPro" id="IPR006202">
    <property type="entry name" value="Neur_chan_lig-bd"/>
</dbReference>
<dbReference type="InterPro" id="IPR038050">
    <property type="entry name" value="Neuro_actylchol_rec"/>
</dbReference>
<comment type="function">
    <text evidence="17">Forms serotonin (5-hydroxytryptamine/5-HT3)-activated cation-selective channel complexes, which when activated cause fast, depolarizing responses in neurons.</text>
</comment>
<name>A0A8C5AGC6_GADMO</name>
<keyword evidence="4" id="KW-0732">Signal</keyword>
<evidence type="ECO:0000256" key="2">
    <source>
        <dbReference type="ARBA" id="ARBA00022475"/>
    </source>
</evidence>
<keyword evidence="10" id="KW-0628">Postsynaptic cell membrane</keyword>
<keyword evidence="23" id="KW-1185">Reference proteome</keyword>
<comment type="catalytic activity">
    <reaction evidence="15">
        <text>Na(+)(in) = Na(+)(out)</text>
        <dbReference type="Rhea" id="RHEA:34963"/>
        <dbReference type="ChEBI" id="CHEBI:29101"/>
    </reaction>
</comment>
<keyword evidence="1 18" id="KW-0813">Transport</keyword>
<keyword evidence="12 18" id="KW-0407">Ion channel</keyword>
<evidence type="ECO:0000256" key="4">
    <source>
        <dbReference type="ARBA" id="ARBA00022729"/>
    </source>
</evidence>
<dbReference type="Ensembl" id="ENSGMOT00000042206.1">
    <property type="protein sequence ID" value="ENSGMOP00000031217.1"/>
    <property type="gene ID" value="ENSGMOG00000030550.1"/>
</dbReference>
<evidence type="ECO:0000256" key="17">
    <source>
        <dbReference type="ARBA" id="ARBA00037540"/>
    </source>
</evidence>
<evidence type="ECO:0000256" key="12">
    <source>
        <dbReference type="ARBA" id="ARBA00023303"/>
    </source>
</evidence>
<evidence type="ECO:0000313" key="22">
    <source>
        <dbReference type="Ensembl" id="ENSGMOP00000031217.1"/>
    </source>
</evidence>
<evidence type="ECO:0000259" key="21">
    <source>
        <dbReference type="Pfam" id="PF02932"/>
    </source>
</evidence>
<evidence type="ECO:0000256" key="18">
    <source>
        <dbReference type="RuleBase" id="RU000687"/>
    </source>
</evidence>
<evidence type="ECO:0000256" key="9">
    <source>
        <dbReference type="ARBA" id="ARBA00023170"/>
    </source>
</evidence>
<evidence type="ECO:0000256" key="13">
    <source>
        <dbReference type="ARBA" id="ARBA00034104"/>
    </source>
</evidence>
<dbReference type="PRINTS" id="PR00252">
    <property type="entry name" value="NRIONCHANNEL"/>
</dbReference>
<dbReference type="InterPro" id="IPR049944">
    <property type="entry name" value="LGIC_TM_5-HT3"/>
</dbReference>
<evidence type="ECO:0000256" key="7">
    <source>
        <dbReference type="ARBA" id="ARBA00023065"/>
    </source>
</evidence>
<keyword evidence="2" id="KW-1003">Cell membrane</keyword>
<keyword evidence="11" id="KW-1071">Ligand-gated ion channel</keyword>
<evidence type="ECO:0000256" key="15">
    <source>
        <dbReference type="ARBA" id="ARBA00036239"/>
    </source>
</evidence>
<dbReference type="Proteomes" id="UP000694546">
    <property type="component" value="Chromosome 12"/>
</dbReference>
<evidence type="ECO:0008006" key="24">
    <source>
        <dbReference type="Google" id="ProtNLM"/>
    </source>
</evidence>
<keyword evidence="6" id="KW-0770">Synapse</keyword>
<sequence>FPVQCWAPPNCPKPTPSGLLKALSPVFKIQDVRPVRNLNDHTEVSVAIILYGILGVVCSIAWKNEFISWDQEKCGTDEISLPRSQFWVPDLVINEFVDRYNTAPFVPYLHVQSDGMIHDYMPLRVLSSCNLNIYTFPFDVQNCTFTFNSYTHKGKAKQKQKTPQSSGLTKTGRLIIITQSKSQTDFIFQRSSALYVVNLLIPSCFLITVDLFSFLLPPQSVDRSAFKMTLILGYTVFLLLMNDLLPVTGHTIPLINVFFALCLALMVASLLETILITHLFSSSSRFASVPRWVRVVVLQTLGCVGLPSNPPQDNSTEAHPDAVSEEVKSGRNAPSALQLAELRELGRDLRAIRLQVDQQLSGDQKSEEWIQVASIIDRFLFWFYALFLLVSCVTMICFWVSLIRH</sequence>
<evidence type="ECO:0000256" key="3">
    <source>
        <dbReference type="ARBA" id="ARBA00022692"/>
    </source>
</evidence>
<keyword evidence="9" id="KW-0675">Receptor</keyword>
<feature type="transmembrane region" description="Helical" evidence="18">
    <location>
        <begin position="379"/>
        <end position="402"/>
    </location>
</feature>
<dbReference type="InterPro" id="IPR006029">
    <property type="entry name" value="Neurotrans-gated_channel_TM"/>
</dbReference>
<feature type="domain" description="Neurotransmitter-gated ion-channel transmembrane" evidence="21">
    <location>
        <begin position="199"/>
        <end position="320"/>
    </location>
</feature>
<evidence type="ECO:0000256" key="14">
    <source>
        <dbReference type="ARBA" id="ARBA00034430"/>
    </source>
</evidence>
<dbReference type="PROSITE" id="PS00236">
    <property type="entry name" value="NEUROTR_ION_CHANNEL"/>
    <property type="match status" value="1"/>
</dbReference>
<dbReference type="SUPFAM" id="SSF63712">
    <property type="entry name" value="Nicotinic receptor ligand binding domain-like"/>
    <property type="match status" value="1"/>
</dbReference>
<keyword evidence="3 18" id="KW-0812">Transmembrane</keyword>
<reference evidence="22" key="1">
    <citation type="submission" date="2025-08" db="UniProtKB">
        <authorList>
            <consortium name="Ensembl"/>
        </authorList>
    </citation>
    <scope>IDENTIFICATION</scope>
</reference>
<protein>
    <recommendedName>
        <fullName evidence="24">5-hydroxytryptamine receptor 3A</fullName>
    </recommendedName>
</protein>
<evidence type="ECO:0000256" key="5">
    <source>
        <dbReference type="ARBA" id="ARBA00022989"/>
    </source>
</evidence>
<evidence type="ECO:0000256" key="6">
    <source>
        <dbReference type="ARBA" id="ARBA00023018"/>
    </source>
</evidence>
<dbReference type="SUPFAM" id="SSF90112">
    <property type="entry name" value="Neurotransmitter-gated ion-channel transmembrane pore"/>
    <property type="match status" value="1"/>
</dbReference>
<evidence type="ECO:0000259" key="20">
    <source>
        <dbReference type="Pfam" id="PF02931"/>
    </source>
</evidence>
<dbReference type="InterPro" id="IPR018000">
    <property type="entry name" value="Neurotransmitter_ion_chnl_CS"/>
</dbReference>
<evidence type="ECO:0000256" key="10">
    <source>
        <dbReference type="ARBA" id="ARBA00023257"/>
    </source>
</evidence>
<dbReference type="InterPro" id="IPR006201">
    <property type="entry name" value="Neur_channel"/>
</dbReference>
<comment type="subcellular location">
    <subcellularLocation>
        <location evidence="13">Postsynaptic cell membrane</location>
        <topology evidence="13">Multi-pass membrane protein</topology>
    </subcellularLocation>
</comment>
<dbReference type="GeneTree" id="ENSGT00940000164924"/>
<evidence type="ECO:0000256" key="19">
    <source>
        <dbReference type="SAM" id="MobiDB-lite"/>
    </source>
</evidence>
<feature type="transmembrane region" description="Helical" evidence="18">
    <location>
        <begin position="44"/>
        <end position="62"/>
    </location>
</feature>
<evidence type="ECO:0000313" key="23">
    <source>
        <dbReference type="Proteomes" id="UP000694546"/>
    </source>
</evidence>
<comment type="similarity">
    <text evidence="18">Belongs to the ligand-gated ion channel (TC 1.A.9) family.</text>
</comment>
<evidence type="ECO:0000256" key="1">
    <source>
        <dbReference type="ARBA" id="ARBA00022448"/>
    </source>
</evidence>
<comment type="catalytic activity">
    <reaction evidence="16">
        <text>Ca(2+)(in) = Ca(2+)(out)</text>
        <dbReference type="Rhea" id="RHEA:29671"/>
        <dbReference type="ChEBI" id="CHEBI:29108"/>
    </reaction>
</comment>
<dbReference type="Pfam" id="PF02931">
    <property type="entry name" value="Neur_chan_LBD"/>
    <property type="match status" value="1"/>
</dbReference>
<keyword evidence="5 18" id="KW-1133">Transmembrane helix</keyword>
<keyword evidence="8 18" id="KW-0472">Membrane</keyword>
<dbReference type="Gene3D" id="1.20.58.390">
    <property type="entry name" value="Neurotransmitter-gated ion-channel transmembrane domain"/>
    <property type="match status" value="1"/>
</dbReference>
<accession>A0A8C5AGC6</accession>
<feature type="region of interest" description="Disordered" evidence="19">
    <location>
        <begin position="308"/>
        <end position="327"/>
    </location>
</feature>
<dbReference type="GO" id="GO:0004888">
    <property type="term" value="F:transmembrane signaling receptor activity"/>
    <property type="evidence" value="ECO:0007669"/>
    <property type="project" value="InterPro"/>
</dbReference>
<dbReference type="PANTHER" id="PTHR18945">
    <property type="entry name" value="NEUROTRANSMITTER GATED ION CHANNEL"/>
    <property type="match status" value="1"/>
</dbReference>
<evidence type="ECO:0000256" key="8">
    <source>
        <dbReference type="ARBA" id="ARBA00023136"/>
    </source>
</evidence>
<dbReference type="CDD" id="cd19063">
    <property type="entry name" value="LGIC_TM_5-HT3"/>
    <property type="match status" value="1"/>
</dbReference>
<dbReference type="Gene3D" id="2.70.170.10">
    <property type="entry name" value="Neurotransmitter-gated ion-channel ligand-binding domain"/>
    <property type="match status" value="1"/>
</dbReference>